<comment type="similarity">
    <text evidence="2 9">Belongs to the Casparian strip membrane proteins (CASP) family.</text>
</comment>
<evidence type="ECO:0000256" key="5">
    <source>
        <dbReference type="ARBA" id="ARBA00022692"/>
    </source>
</evidence>
<dbReference type="NCBIfam" id="TIGR01569">
    <property type="entry name" value="A_tha_TIGR01569"/>
    <property type="match status" value="1"/>
</dbReference>
<comment type="caution">
    <text evidence="12">The sequence shown here is derived from an EMBL/GenBank/DDBJ whole genome shotgun (WGS) entry which is preliminary data.</text>
</comment>
<evidence type="ECO:0000313" key="12">
    <source>
        <dbReference type="EMBL" id="KAJ6830379.1"/>
    </source>
</evidence>
<evidence type="ECO:0000256" key="1">
    <source>
        <dbReference type="ARBA" id="ARBA00004651"/>
    </source>
</evidence>
<evidence type="ECO:0000259" key="10">
    <source>
        <dbReference type="Pfam" id="PF04535"/>
    </source>
</evidence>
<organism evidence="12 13">
    <name type="scientific">Iris pallida</name>
    <name type="common">Sweet iris</name>
    <dbReference type="NCBI Taxonomy" id="29817"/>
    <lineage>
        <taxon>Eukaryota</taxon>
        <taxon>Viridiplantae</taxon>
        <taxon>Streptophyta</taxon>
        <taxon>Embryophyta</taxon>
        <taxon>Tracheophyta</taxon>
        <taxon>Spermatophyta</taxon>
        <taxon>Magnoliopsida</taxon>
        <taxon>Liliopsida</taxon>
        <taxon>Asparagales</taxon>
        <taxon>Iridaceae</taxon>
        <taxon>Iridoideae</taxon>
        <taxon>Irideae</taxon>
        <taxon>Iris</taxon>
    </lineage>
</organism>
<evidence type="ECO:0000313" key="11">
    <source>
        <dbReference type="EMBL" id="KAJ6824342.1"/>
    </source>
</evidence>
<evidence type="ECO:0000256" key="3">
    <source>
        <dbReference type="ARBA" id="ARBA00011489"/>
    </source>
</evidence>
<feature type="transmembrane region" description="Helical" evidence="9">
    <location>
        <begin position="169"/>
        <end position="194"/>
    </location>
</feature>
<keyword evidence="7 9" id="KW-0472">Membrane</keyword>
<dbReference type="GO" id="GO:0005886">
    <property type="term" value="C:plasma membrane"/>
    <property type="evidence" value="ECO:0007669"/>
    <property type="project" value="UniProtKB-SubCell"/>
</dbReference>
<accession>A0AAX6GNM1</accession>
<dbReference type="PANTHER" id="PTHR33573">
    <property type="entry name" value="CASP-LIKE PROTEIN 4A4"/>
    <property type="match status" value="1"/>
</dbReference>
<dbReference type="EMBL" id="JANAVB010017598">
    <property type="protein sequence ID" value="KAJ6830379.1"/>
    <property type="molecule type" value="Genomic_DNA"/>
</dbReference>
<evidence type="ECO:0000256" key="2">
    <source>
        <dbReference type="ARBA" id="ARBA00007651"/>
    </source>
</evidence>
<feature type="transmembrane region" description="Helical" evidence="9">
    <location>
        <begin position="118"/>
        <end position="139"/>
    </location>
</feature>
<gene>
    <name evidence="12" type="ORF">M6B38_354080</name>
    <name evidence="11" type="ORF">M6B38_382705</name>
</gene>
<evidence type="ECO:0000256" key="8">
    <source>
        <dbReference type="ARBA" id="ARBA00023180"/>
    </source>
</evidence>
<evidence type="ECO:0000256" key="9">
    <source>
        <dbReference type="RuleBase" id="RU361233"/>
    </source>
</evidence>
<keyword evidence="8" id="KW-0325">Glycoprotein</keyword>
<dbReference type="InterPro" id="IPR006702">
    <property type="entry name" value="CASP_dom"/>
</dbReference>
<dbReference type="Pfam" id="PF04535">
    <property type="entry name" value="CASP_dom"/>
    <property type="match status" value="1"/>
</dbReference>
<dbReference type="Proteomes" id="UP001140949">
    <property type="component" value="Unassembled WGS sequence"/>
</dbReference>
<evidence type="ECO:0000256" key="6">
    <source>
        <dbReference type="ARBA" id="ARBA00022989"/>
    </source>
</evidence>
<evidence type="ECO:0000313" key="13">
    <source>
        <dbReference type="Proteomes" id="UP001140949"/>
    </source>
</evidence>
<comment type="subunit">
    <text evidence="3 9">Homodimer and heterodimers.</text>
</comment>
<feature type="transmembrane region" description="Helical" evidence="9">
    <location>
        <begin position="31"/>
        <end position="52"/>
    </location>
</feature>
<sequence length="196" mass="21153">MKTEPEVGIMMPQPAEDSSASASAARRRWDLAAAALRAACVASSLVSLSLMVTSEQRGNLSLFGLEIPLHSNWSFSDSLQYLVGVSAAVAAYELVQLVMMARKLLSKGTSVRSRGHTWMLFVCDQVFAYAMVSAGSAAAGVSNLNRVGIQHTALPNFCKPLPRFCNHMAISITFAFLSFLFLAISAVLDVVWLVSY</sequence>
<dbReference type="InterPro" id="IPR006459">
    <property type="entry name" value="CASP/CASPL"/>
</dbReference>
<protein>
    <recommendedName>
        <fullName evidence="9">CASP-like protein</fullName>
    </recommendedName>
</protein>
<feature type="transmembrane region" description="Helical" evidence="9">
    <location>
        <begin position="79"/>
        <end position="98"/>
    </location>
</feature>
<dbReference type="AlphaFoldDB" id="A0AAX6GNM1"/>
<keyword evidence="4 9" id="KW-1003">Cell membrane</keyword>
<keyword evidence="6 9" id="KW-1133">Transmembrane helix</keyword>
<dbReference type="PANTHER" id="PTHR33573:SF48">
    <property type="entry name" value="CASP-LIKE PROTEIN 3A1"/>
    <property type="match status" value="1"/>
</dbReference>
<name>A0AAX6GNM1_IRIPA</name>
<keyword evidence="13" id="KW-1185">Reference proteome</keyword>
<comment type="subcellular location">
    <subcellularLocation>
        <location evidence="1 9">Cell membrane</location>
        <topology evidence="1 9">Multi-pass membrane protein</topology>
    </subcellularLocation>
</comment>
<dbReference type="EMBL" id="JANAVB010022200">
    <property type="protein sequence ID" value="KAJ6824342.1"/>
    <property type="molecule type" value="Genomic_DNA"/>
</dbReference>
<keyword evidence="5 9" id="KW-0812">Transmembrane</keyword>
<reference evidence="12" key="2">
    <citation type="submission" date="2023-04" db="EMBL/GenBank/DDBJ databases">
        <authorList>
            <person name="Bruccoleri R.E."/>
            <person name="Oakeley E.J."/>
            <person name="Faust A.-M."/>
            <person name="Dessus-Babus S."/>
            <person name="Altorfer M."/>
            <person name="Burckhardt D."/>
            <person name="Oertli M."/>
            <person name="Naumann U."/>
            <person name="Petersen F."/>
            <person name="Wong J."/>
        </authorList>
    </citation>
    <scope>NUCLEOTIDE SEQUENCE</scope>
    <source>
        <strain evidence="12">GSM-AAB239-AS_SAM_17_03QT</strain>
        <tissue evidence="12">Leaf</tissue>
    </source>
</reference>
<evidence type="ECO:0000256" key="4">
    <source>
        <dbReference type="ARBA" id="ARBA00022475"/>
    </source>
</evidence>
<evidence type="ECO:0000256" key="7">
    <source>
        <dbReference type="ARBA" id="ARBA00023136"/>
    </source>
</evidence>
<feature type="domain" description="Casparian strip membrane protein" evidence="10">
    <location>
        <begin position="27"/>
        <end position="181"/>
    </location>
</feature>
<proteinExistence type="inferred from homology"/>
<reference evidence="12" key="1">
    <citation type="journal article" date="2023" name="GigaByte">
        <title>Genome assembly of the bearded iris, Iris pallida Lam.</title>
        <authorList>
            <person name="Bruccoleri R.E."/>
            <person name="Oakeley E.J."/>
            <person name="Faust A.M.E."/>
            <person name="Altorfer M."/>
            <person name="Dessus-Babus S."/>
            <person name="Burckhardt D."/>
            <person name="Oertli M."/>
            <person name="Naumann U."/>
            <person name="Petersen F."/>
            <person name="Wong J."/>
        </authorList>
    </citation>
    <scope>NUCLEOTIDE SEQUENCE</scope>
    <source>
        <strain evidence="12">GSM-AAB239-AS_SAM_17_03QT</strain>
    </source>
</reference>